<protein>
    <submittedName>
        <fullName evidence="2">Uncharacterized protein</fullName>
    </submittedName>
</protein>
<keyword evidence="3" id="KW-1185">Reference proteome</keyword>
<feature type="region of interest" description="Disordered" evidence="1">
    <location>
        <begin position="1"/>
        <end position="72"/>
    </location>
</feature>
<evidence type="ECO:0000313" key="2">
    <source>
        <dbReference type="EMBL" id="GAA3026449.1"/>
    </source>
</evidence>
<reference evidence="2 3" key="1">
    <citation type="journal article" date="2019" name="Int. J. Syst. Evol. Microbiol.">
        <title>The Global Catalogue of Microorganisms (GCM) 10K type strain sequencing project: providing services to taxonomists for standard genome sequencing and annotation.</title>
        <authorList>
            <consortium name="The Broad Institute Genomics Platform"/>
            <consortium name="The Broad Institute Genome Sequencing Center for Infectious Disease"/>
            <person name="Wu L."/>
            <person name="Ma J."/>
        </authorList>
    </citation>
    <scope>NUCLEOTIDE SEQUENCE [LARGE SCALE GENOMIC DNA]</scope>
    <source>
        <strain evidence="2 3">JCM 14234</strain>
    </source>
</reference>
<proteinExistence type="predicted"/>
<comment type="caution">
    <text evidence="2">The sequence shown here is derived from an EMBL/GenBank/DDBJ whole genome shotgun (WGS) entry which is preliminary data.</text>
</comment>
<name>A0ABN3YFJ8_9ACTN</name>
<gene>
    <name evidence="2" type="ORF">GCM10010528_05250</name>
</gene>
<feature type="region of interest" description="Disordered" evidence="1">
    <location>
        <begin position="100"/>
        <end position="121"/>
    </location>
</feature>
<evidence type="ECO:0000313" key="3">
    <source>
        <dbReference type="Proteomes" id="UP001501035"/>
    </source>
</evidence>
<feature type="compositionally biased region" description="Basic and acidic residues" evidence="1">
    <location>
        <begin position="110"/>
        <end position="121"/>
    </location>
</feature>
<evidence type="ECO:0000256" key="1">
    <source>
        <dbReference type="SAM" id="MobiDB-lite"/>
    </source>
</evidence>
<dbReference type="Proteomes" id="UP001501035">
    <property type="component" value="Unassembled WGS sequence"/>
</dbReference>
<sequence length="121" mass="13074">MGSPRTPSGQSPYPEWAVPLPRVGSPPTPSGQSRYAAGGPAATSLADLSLPPDKHEKRSRRRRVPLAQRSTTPWTEHRPAFEMGAVSVAVLREVVIPDNVDDDFLGTPHRVAESDARRSGI</sequence>
<dbReference type="EMBL" id="BAAAVS010000008">
    <property type="protein sequence ID" value="GAA3026449.1"/>
    <property type="molecule type" value="Genomic_DNA"/>
</dbReference>
<feature type="compositionally biased region" description="Polar residues" evidence="1">
    <location>
        <begin position="1"/>
        <end position="11"/>
    </location>
</feature>
<organism evidence="2 3">
    <name type="scientific">Gordonia defluvii</name>
    <dbReference type="NCBI Taxonomy" id="283718"/>
    <lineage>
        <taxon>Bacteria</taxon>
        <taxon>Bacillati</taxon>
        <taxon>Actinomycetota</taxon>
        <taxon>Actinomycetes</taxon>
        <taxon>Mycobacteriales</taxon>
        <taxon>Gordoniaceae</taxon>
        <taxon>Gordonia</taxon>
    </lineage>
</organism>
<accession>A0ABN3YFJ8</accession>